<dbReference type="RefSeq" id="WP_004240743.1">
    <property type="nucleotide sequence ID" value="NZ_BGLW01000010.1"/>
</dbReference>
<dbReference type="GO" id="GO:0042597">
    <property type="term" value="C:periplasmic space"/>
    <property type="evidence" value="ECO:0007669"/>
    <property type="project" value="UniProtKB-SubCell"/>
</dbReference>
<evidence type="ECO:0000313" key="9">
    <source>
        <dbReference type="Proteomes" id="UP001076655"/>
    </source>
</evidence>
<proteinExistence type="inferred from homology"/>
<dbReference type="GO" id="GO:0051082">
    <property type="term" value="F:unfolded protein binding"/>
    <property type="evidence" value="ECO:0007669"/>
    <property type="project" value="InterPro"/>
</dbReference>
<keyword evidence="1 4" id="KW-0732">Signal</keyword>
<dbReference type="EMBL" id="JAPNMI010000008">
    <property type="protein sequence ID" value="MCY0791052.1"/>
    <property type="molecule type" value="Genomic_DNA"/>
</dbReference>
<dbReference type="GO" id="GO:1990451">
    <property type="term" value="P:cellular stress response to acidic pH"/>
    <property type="evidence" value="ECO:0007669"/>
    <property type="project" value="UniProtKB-UniRule"/>
</dbReference>
<reference evidence="7" key="4">
    <citation type="submission" date="2022-08" db="EMBL/GenBank/DDBJ databases">
        <authorList>
            <person name="Dale J.L."/>
        </authorList>
    </citation>
    <scope>NUCLEOTIDE SEQUENCE</scope>
    <source>
        <strain evidence="7">2022EL-00758</strain>
    </source>
</reference>
<dbReference type="InterPro" id="IPR038303">
    <property type="entry name" value="HdeA/HdeB_sf"/>
</dbReference>
<dbReference type="OrthoDB" id="6478401at2"/>
<dbReference type="Pfam" id="PF06411">
    <property type="entry name" value="HdeA"/>
    <property type="match status" value="1"/>
</dbReference>
<reference evidence="6" key="3">
    <citation type="submission" date="2020-10" db="EMBL/GenBank/DDBJ databases">
        <authorList>
            <consortium name="NCBI Pathogen Detection Project"/>
        </authorList>
    </citation>
    <scope>NUCLEOTIDE SEQUENCE</scope>
    <source>
        <strain evidence="6">Morganella morganii ARLG-3209</strain>
    </source>
</reference>
<dbReference type="Proteomes" id="UP000244682">
    <property type="component" value="Chromosome"/>
</dbReference>
<evidence type="ECO:0000313" key="5">
    <source>
        <dbReference type="EMBL" id="AWC93021.1"/>
    </source>
</evidence>
<feature type="signal peptide" evidence="4">
    <location>
        <begin position="1"/>
        <end position="22"/>
    </location>
</feature>
<feature type="chain" id="PRO_5042621993" description="Acid stress chaperone HdeB" evidence="4">
    <location>
        <begin position="23"/>
        <end position="100"/>
    </location>
</feature>
<reference evidence="6" key="1">
    <citation type="journal article" date="2018" name="Genome Biol.">
        <title>SKESA: strategic k-mer extension for scrupulous assemblies.</title>
        <authorList>
            <person name="Souvorov A."/>
            <person name="Agarwala R."/>
            <person name="Lipman D.J."/>
        </authorList>
    </citation>
    <scope>NUCLEOTIDE SEQUENCE</scope>
    <source>
        <strain evidence="6">Morganella morganii ARLG-3209</strain>
    </source>
</reference>
<comment type="function">
    <text evidence="4">Required for optimal acid stress protection, which is important for survival of enteric bacteria in the acidic environment of the host stomach. Exhibits a chaperone-like activity at acidic pH by preventing the aggregation of many different periplasmic proteins.</text>
</comment>
<keyword evidence="3 4" id="KW-0143">Chaperone</keyword>
<gene>
    <name evidence="4" type="primary">hdeB</name>
    <name evidence="5" type="ORF">AM380_04910</name>
    <name evidence="6" type="ORF">I8608_002024</name>
    <name evidence="7" type="ORF">N0392_15320</name>
</gene>
<evidence type="ECO:0000313" key="6">
    <source>
        <dbReference type="EMBL" id="HAT3809168.1"/>
    </source>
</evidence>
<evidence type="ECO:0000256" key="3">
    <source>
        <dbReference type="ARBA" id="ARBA00023186"/>
    </source>
</evidence>
<dbReference type="EMBL" id="CP028956">
    <property type="protein sequence ID" value="AWC93021.1"/>
    <property type="molecule type" value="Genomic_DNA"/>
</dbReference>
<evidence type="ECO:0000313" key="8">
    <source>
        <dbReference type="Proteomes" id="UP000244682"/>
    </source>
</evidence>
<organism evidence="7 9">
    <name type="scientific">Morganella morganii</name>
    <name type="common">Proteus morganii</name>
    <dbReference type="NCBI Taxonomy" id="582"/>
    <lineage>
        <taxon>Bacteria</taxon>
        <taxon>Pseudomonadati</taxon>
        <taxon>Pseudomonadota</taxon>
        <taxon>Gammaproteobacteria</taxon>
        <taxon>Enterobacterales</taxon>
        <taxon>Morganellaceae</taxon>
        <taxon>Morganella</taxon>
    </lineage>
</organism>
<reference evidence="5 8" key="2">
    <citation type="submission" date="2018-04" db="EMBL/GenBank/DDBJ databases">
        <title>Whole genome sequencing of Morganella morganii AR_0133.</title>
        <authorList>
            <person name="Conlan S."/>
            <person name="Thomas P.J."/>
            <person name="Mullikin J."/>
            <person name="Frank K.M."/>
            <person name="Segre J.A."/>
        </authorList>
    </citation>
    <scope>NUCLEOTIDE SEQUENCE [LARGE SCALE GENOMIC DNA]</scope>
    <source>
        <strain evidence="5 8">AR_0133</strain>
    </source>
</reference>
<name>A0A0A2R537_MORMO</name>
<dbReference type="Proteomes" id="UP001076655">
    <property type="component" value="Unassembled WGS sequence"/>
</dbReference>
<dbReference type="EMBL" id="DACSWI010000005">
    <property type="protein sequence ID" value="HAT3809168.1"/>
    <property type="molecule type" value="Genomic_DNA"/>
</dbReference>
<comment type="subcellular location">
    <subcellularLocation>
        <location evidence="4">Periplasm</location>
    </subcellularLocation>
</comment>
<sequence precursor="true">MKKYFVTACLVAASAFSSVALAEPADIQVPDKMTCKEFVNLNPQSWAPVALWVISKDTQYPGGDFVALSEKGIAEAPKIVEFCKKFPEGTLQDYLAARNK</sequence>
<dbReference type="InterPro" id="IPR028623">
    <property type="entry name" value="HdeB"/>
</dbReference>
<evidence type="ECO:0000313" key="7">
    <source>
        <dbReference type="EMBL" id="MCY0791052.1"/>
    </source>
</evidence>
<protein>
    <recommendedName>
        <fullName evidence="4">Acid stress chaperone HdeB</fullName>
    </recommendedName>
</protein>
<dbReference type="Proteomes" id="UP000865968">
    <property type="component" value="Unassembled WGS sequence"/>
</dbReference>
<dbReference type="STRING" id="582.AL531_16615"/>
<dbReference type="InterPro" id="IPR010486">
    <property type="entry name" value="HNS-dep_expression_A/B"/>
</dbReference>
<dbReference type="AlphaFoldDB" id="A0A0A2R537"/>
<comment type="similarity">
    <text evidence="4">Belongs to the HdeB family.</text>
</comment>
<evidence type="ECO:0000256" key="1">
    <source>
        <dbReference type="ARBA" id="ARBA00022729"/>
    </source>
</evidence>
<dbReference type="Gene3D" id="1.10.890.10">
    <property type="entry name" value="HNS-dependent expression A"/>
    <property type="match status" value="1"/>
</dbReference>
<dbReference type="HAMAP" id="MF_00947">
    <property type="entry name" value="HdeB"/>
    <property type="match status" value="1"/>
</dbReference>
<evidence type="ECO:0000256" key="2">
    <source>
        <dbReference type="ARBA" id="ARBA00022764"/>
    </source>
</evidence>
<accession>A0A0A2R537</accession>
<keyword evidence="2 4" id="KW-0574">Periplasm</keyword>
<evidence type="ECO:0000256" key="4">
    <source>
        <dbReference type="HAMAP-Rule" id="MF_00947"/>
    </source>
</evidence>